<dbReference type="Pfam" id="PF08241">
    <property type="entry name" value="Methyltransf_11"/>
    <property type="match status" value="1"/>
</dbReference>
<sequence length="202" mass="22699">MNTIKENSKAAFNQQAATYDKDIKGQHARSLYPVLLEKLSHIPFQSALDLGCGTGEMLKLILQKDPHKELCGIDLSEEMLAVAKSKLPEQVKLLLGDSEALPFPDNAFDVVYCNDSFHHYPAPQNVLREVNRVLKPGGTFLMGDCWQPFVGRVIMNFYMRHSKEGDVKIYSEAELVSMLSAYFHNVSWEQVGNTACIAMCEK</sequence>
<accession>A0A174AZ21</accession>
<dbReference type="GO" id="GO:0008757">
    <property type="term" value="F:S-adenosylmethionine-dependent methyltransferase activity"/>
    <property type="evidence" value="ECO:0007669"/>
    <property type="project" value="InterPro"/>
</dbReference>
<dbReference type="InterPro" id="IPR013216">
    <property type="entry name" value="Methyltransf_11"/>
</dbReference>
<protein>
    <submittedName>
        <fullName evidence="2">Methyltransferase, 3-demethylubiquinone-9 3-methyltransferase</fullName>
        <ecNumber evidence="2">2.1.1.163</ecNumber>
    </submittedName>
</protein>
<keyword evidence="2" id="KW-0830">Ubiquinone</keyword>
<dbReference type="Gene3D" id="3.40.50.150">
    <property type="entry name" value="Vaccinia Virus protein VP39"/>
    <property type="match status" value="1"/>
</dbReference>
<dbReference type="GO" id="GO:0043770">
    <property type="term" value="F:demethylmenaquinone methyltransferase activity"/>
    <property type="evidence" value="ECO:0007669"/>
    <property type="project" value="UniProtKB-EC"/>
</dbReference>
<name>A0A174AZ21_9FIRM</name>
<keyword evidence="2" id="KW-0808">Transferase</keyword>
<dbReference type="SUPFAM" id="SSF53335">
    <property type="entry name" value="S-adenosyl-L-methionine-dependent methyltransferases"/>
    <property type="match status" value="1"/>
</dbReference>
<dbReference type="EMBL" id="CZAB01000001">
    <property type="protein sequence ID" value="CUN93229.1"/>
    <property type="molecule type" value="Genomic_DNA"/>
</dbReference>
<evidence type="ECO:0000259" key="1">
    <source>
        <dbReference type="Pfam" id="PF08241"/>
    </source>
</evidence>
<dbReference type="CDD" id="cd02440">
    <property type="entry name" value="AdoMet_MTases"/>
    <property type="match status" value="1"/>
</dbReference>
<dbReference type="RefSeq" id="WP_057571041.1">
    <property type="nucleotide sequence ID" value="NZ_CZAB01000001.1"/>
</dbReference>
<dbReference type="Proteomes" id="UP000095512">
    <property type="component" value="Unassembled WGS sequence"/>
</dbReference>
<evidence type="ECO:0000313" key="3">
    <source>
        <dbReference type="Proteomes" id="UP000095512"/>
    </source>
</evidence>
<dbReference type="AlphaFoldDB" id="A0A174AZ21"/>
<dbReference type="PANTHER" id="PTHR43591">
    <property type="entry name" value="METHYLTRANSFERASE"/>
    <property type="match status" value="1"/>
</dbReference>
<gene>
    <name evidence="2" type="primary">ubiE</name>
    <name evidence="2" type="ORF">ERS852480_00166</name>
</gene>
<keyword evidence="2" id="KW-0489">Methyltransferase</keyword>
<proteinExistence type="predicted"/>
<evidence type="ECO:0000313" key="2">
    <source>
        <dbReference type="EMBL" id="CUN93229.1"/>
    </source>
</evidence>
<dbReference type="InterPro" id="IPR029063">
    <property type="entry name" value="SAM-dependent_MTases_sf"/>
</dbReference>
<feature type="domain" description="Methyltransferase type 11" evidence="1">
    <location>
        <begin position="48"/>
        <end position="141"/>
    </location>
</feature>
<reference evidence="2 3" key="1">
    <citation type="submission" date="2015-09" db="EMBL/GenBank/DDBJ databases">
        <authorList>
            <consortium name="Pathogen Informatics"/>
        </authorList>
    </citation>
    <scope>NUCLEOTIDE SEQUENCE [LARGE SCALE GENOMIC DNA]</scope>
    <source>
        <strain evidence="2 3">2789STDY5834865</strain>
    </source>
</reference>
<dbReference type="GO" id="GO:0032259">
    <property type="term" value="P:methylation"/>
    <property type="evidence" value="ECO:0007669"/>
    <property type="project" value="UniProtKB-KW"/>
</dbReference>
<organism evidence="2 3">
    <name type="scientific">Enterocloster clostridioformis</name>
    <dbReference type="NCBI Taxonomy" id="1531"/>
    <lineage>
        <taxon>Bacteria</taxon>
        <taxon>Bacillati</taxon>
        <taxon>Bacillota</taxon>
        <taxon>Clostridia</taxon>
        <taxon>Lachnospirales</taxon>
        <taxon>Lachnospiraceae</taxon>
        <taxon>Enterocloster</taxon>
    </lineage>
</organism>
<dbReference type="EC" id="2.1.1.163" evidence="2"/>